<dbReference type="Gene3D" id="6.10.250.1630">
    <property type="match status" value="1"/>
</dbReference>
<dbReference type="InterPro" id="IPR043128">
    <property type="entry name" value="Rev_trsase/Diguanyl_cyclase"/>
</dbReference>
<feature type="compositionally biased region" description="Low complexity" evidence="13">
    <location>
        <begin position="16"/>
        <end position="26"/>
    </location>
</feature>
<feature type="region of interest" description="Disordered" evidence="13">
    <location>
        <begin position="834"/>
        <end position="862"/>
    </location>
</feature>
<keyword evidence="9" id="KW-0460">Magnesium</keyword>
<evidence type="ECO:0000256" key="11">
    <source>
        <dbReference type="ARBA" id="ARBA00023204"/>
    </source>
</evidence>
<reference evidence="16" key="1">
    <citation type="submission" date="2023-02" db="EMBL/GenBank/DDBJ databases">
        <title>Identification and recombinant expression of a fungal hydrolase from Papiliotrema laurentii that hydrolyzes apple cutin and clears colloidal polyester polyurethane.</title>
        <authorList>
            <consortium name="DOE Joint Genome Institute"/>
            <person name="Roman V.A."/>
            <person name="Bojanowski C."/>
            <person name="Crable B.R."/>
            <person name="Wagner D.N."/>
            <person name="Hung C.S."/>
            <person name="Nadeau L.J."/>
            <person name="Schratz L."/>
            <person name="Haridas S."/>
            <person name="Pangilinan J."/>
            <person name="Lipzen A."/>
            <person name="Na H."/>
            <person name="Yan M."/>
            <person name="Ng V."/>
            <person name="Grigoriev I.V."/>
            <person name="Spatafora J.W."/>
            <person name="Barlow D."/>
            <person name="Biffinger J."/>
            <person name="Kelley-Loughnane N."/>
            <person name="Varaljay V.A."/>
            <person name="Crookes-Goodson W.J."/>
        </authorList>
    </citation>
    <scope>NUCLEOTIDE SEQUENCE</scope>
    <source>
        <strain evidence="16">5307AH</strain>
    </source>
</reference>
<keyword evidence="10" id="KW-0238">DNA-binding</keyword>
<dbReference type="CDD" id="cd01701">
    <property type="entry name" value="PolY_Rev1"/>
    <property type="match status" value="1"/>
</dbReference>
<dbReference type="GO" id="GO:0003887">
    <property type="term" value="F:DNA-directed DNA polymerase activity"/>
    <property type="evidence" value="ECO:0007669"/>
    <property type="project" value="InterPro"/>
</dbReference>
<dbReference type="PROSITE" id="PS50172">
    <property type="entry name" value="BRCT"/>
    <property type="match status" value="1"/>
</dbReference>
<feature type="region of interest" description="Disordered" evidence="13">
    <location>
        <begin position="239"/>
        <end position="297"/>
    </location>
</feature>
<organism evidence="16 17">
    <name type="scientific">Papiliotrema laurentii</name>
    <name type="common">Cryptococcus laurentii</name>
    <dbReference type="NCBI Taxonomy" id="5418"/>
    <lineage>
        <taxon>Eukaryota</taxon>
        <taxon>Fungi</taxon>
        <taxon>Dikarya</taxon>
        <taxon>Basidiomycota</taxon>
        <taxon>Agaricomycotina</taxon>
        <taxon>Tremellomycetes</taxon>
        <taxon>Tremellales</taxon>
        <taxon>Rhynchogastremaceae</taxon>
        <taxon>Papiliotrema</taxon>
    </lineage>
</organism>
<feature type="region of interest" description="Disordered" evidence="13">
    <location>
        <begin position="880"/>
        <end position="926"/>
    </location>
</feature>
<evidence type="ECO:0000313" key="16">
    <source>
        <dbReference type="EMBL" id="KAK1924231.1"/>
    </source>
</evidence>
<keyword evidence="5" id="KW-0808">Transferase</keyword>
<evidence type="ECO:0000256" key="1">
    <source>
        <dbReference type="ARBA" id="ARBA00004123"/>
    </source>
</evidence>
<feature type="region of interest" description="Disordered" evidence="13">
    <location>
        <begin position="1016"/>
        <end position="1057"/>
    </location>
</feature>
<evidence type="ECO:0000259" key="15">
    <source>
        <dbReference type="PROSITE" id="PS50173"/>
    </source>
</evidence>
<dbReference type="GO" id="GO:0070987">
    <property type="term" value="P:error-free translesion synthesis"/>
    <property type="evidence" value="ECO:0007669"/>
    <property type="project" value="TreeGrafter"/>
</dbReference>
<dbReference type="InterPro" id="IPR001126">
    <property type="entry name" value="UmuC"/>
</dbReference>
<gene>
    <name evidence="16" type="ORF">DB88DRAFT_535146</name>
</gene>
<name>A0AAD9D2W9_PAPLA</name>
<keyword evidence="8" id="KW-0227">DNA damage</keyword>
<keyword evidence="12" id="KW-0539">Nucleus</keyword>
<keyword evidence="4" id="KW-0237">DNA synthesis</keyword>
<dbReference type="Gene3D" id="3.40.1170.60">
    <property type="match status" value="1"/>
</dbReference>
<evidence type="ECO:0000256" key="3">
    <source>
        <dbReference type="ARBA" id="ARBA00020399"/>
    </source>
</evidence>
<comment type="similarity">
    <text evidence="2">Belongs to the DNA polymerase type-Y family.</text>
</comment>
<dbReference type="Gene3D" id="3.30.70.270">
    <property type="match status" value="1"/>
</dbReference>
<dbReference type="Gene3D" id="1.10.150.20">
    <property type="entry name" value="5' to 3' exonuclease, C-terminal subdomain"/>
    <property type="match status" value="1"/>
</dbReference>
<feature type="compositionally biased region" description="Basic and acidic residues" evidence="13">
    <location>
        <begin position="911"/>
        <end position="926"/>
    </location>
</feature>
<dbReference type="InterPro" id="IPR036420">
    <property type="entry name" value="BRCT_dom_sf"/>
</dbReference>
<dbReference type="SUPFAM" id="SSF56672">
    <property type="entry name" value="DNA/RNA polymerases"/>
    <property type="match status" value="1"/>
</dbReference>
<dbReference type="Gene3D" id="6.10.250.1490">
    <property type="match status" value="1"/>
</dbReference>
<evidence type="ECO:0000256" key="7">
    <source>
        <dbReference type="ARBA" id="ARBA00022723"/>
    </source>
</evidence>
<dbReference type="PROSITE" id="PS50173">
    <property type="entry name" value="UMUC"/>
    <property type="match status" value="1"/>
</dbReference>
<evidence type="ECO:0000256" key="10">
    <source>
        <dbReference type="ARBA" id="ARBA00023125"/>
    </source>
</evidence>
<dbReference type="GO" id="GO:0006281">
    <property type="term" value="P:DNA repair"/>
    <property type="evidence" value="ECO:0007669"/>
    <property type="project" value="UniProtKB-KW"/>
</dbReference>
<dbReference type="SMART" id="SM00292">
    <property type="entry name" value="BRCT"/>
    <property type="match status" value="1"/>
</dbReference>
<evidence type="ECO:0000256" key="8">
    <source>
        <dbReference type="ARBA" id="ARBA00022763"/>
    </source>
</evidence>
<proteinExistence type="inferred from homology"/>
<evidence type="ECO:0000256" key="4">
    <source>
        <dbReference type="ARBA" id="ARBA00022634"/>
    </source>
</evidence>
<evidence type="ECO:0000256" key="9">
    <source>
        <dbReference type="ARBA" id="ARBA00022842"/>
    </source>
</evidence>
<accession>A0AAD9D2W9</accession>
<feature type="domain" description="BRCT" evidence="14">
    <location>
        <begin position="135"/>
        <end position="223"/>
    </location>
</feature>
<dbReference type="InterPro" id="IPR043502">
    <property type="entry name" value="DNA/RNA_pol_sf"/>
</dbReference>
<dbReference type="SUPFAM" id="SSF100879">
    <property type="entry name" value="Lesion bypass DNA polymerase (Y-family), little finger domain"/>
    <property type="match status" value="1"/>
</dbReference>
<dbReference type="Gene3D" id="1.20.58.1280">
    <property type="entry name" value="DNA repair protein Rev1, C-terminal domain"/>
    <property type="match status" value="1"/>
</dbReference>
<dbReference type="PANTHER" id="PTHR45990:SF1">
    <property type="entry name" value="DNA REPAIR PROTEIN REV1"/>
    <property type="match status" value="1"/>
</dbReference>
<sequence length="1176" mass="129222">MVPGRRETTPTEGIDPSSSSFPVSSPSFWTEALDATETILNKHARSHSTSPRHDVQDVGSVPTAPPVKRARFEADTSLTYLPNRTDILDDDPHSYLANPEYAPNRFGDIGDYMRKKEIKVQTQNRDIALASALEGVPQIFAGLSFYINGNTHPPMEELRKMILQRGGEVRPVLRNKGMVKFIIAPMLTQSKFKQFERYKVVREGWILESCKEGKLLDWSRWKLQPEGGWESEGRKGLEGFLAGRSSHPTSTSKAEEEGDNGETSIGASHSDKAREVSAEAGPKDPPKPIPAPAATSIIPISPGAKRAETPMKEQIPANVQRPEGGWWEHYYTKDSNEDAARLLKDKEWRLKNTAERGNEGGFIDGYYQNSRLHHLSTWKAELKVLVAAAQKQSEEQSSTRPSASAIAPFSLSASTLPRAAQTRSGNSEKVIFHVDFDCFFVSCGLATRPHLRGKPAVVCHSQVGKSASSTSEIASASYEARAKGVKNGMSLGRARTLVGDELETIPYEFDTYKKFSLAFYTVLMGYADELQAVSVDEALIDVTSAVMARASAPEEAPSVEQDGAASVRDPAIEVAEKIRDEVRGLTQGCEVSIGIAHNILLAKLGTRRAKPAGVYHVVPSVVEALLAPLDVEDLPSIGYSIRGKIEDRFKTTICGDLLQYPKGAFKALLGPKTGEMLWGYIRGIDDRKLEPHKERKSISAEMNYGIRFQNQEQAEMCVADLAAEVSKRMRQVNARGRLLTLKLMSRHPDAPVEPPKFLGHGWCETFNRSTAIANKGGSATDDAGVLALESVKLLRAMKLDPKELRGVGIQITKLDGEVGPERAAGQGTLSFGVKRKRFEGKDGGEDTTSGDVTPDLATEDPDPGVVATVKPDEMSIEPSATTTLVPSIESIPPPARSTPPLTRRRASLPEQPREAEMPETPPKAREKHAAAHITRQLRPKLKTQMKAAAVADLPLYGAWARAGEKAEAIDLTENDDDEVGGYRLSEIRELGLDPGVFKELPEDLRKEIIEEERRKNRQRQVLYRPADTSRLKSVDRDTTRTGSLSPARSSRAGSAAPHGRPLVAVSLLPKPSLLKATSLPDILDTIDRWIDSRKGGPPAERDAAKVKLYLVKCLDEGVGVGAVENAVEVLRHMRLEIEDRWPTENEAGQAWWNTWRDFVRAVNERAVLRFGAPLRL</sequence>
<dbReference type="InterPro" id="IPR031991">
    <property type="entry name" value="Rev1_C"/>
</dbReference>
<feature type="compositionally biased region" description="Low complexity" evidence="13">
    <location>
        <begin position="1042"/>
        <end position="1057"/>
    </location>
</feature>
<keyword evidence="17" id="KW-1185">Reference proteome</keyword>
<evidence type="ECO:0000256" key="6">
    <source>
        <dbReference type="ARBA" id="ARBA00022695"/>
    </source>
</evidence>
<dbReference type="Proteomes" id="UP001182556">
    <property type="component" value="Unassembled WGS sequence"/>
</dbReference>
<evidence type="ECO:0000256" key="5">
    <source>
        <dbReference type="ARBA" id="ARBA00022679"/>
    </source>
</evidence>
<feature type="region of interest" description="Disordered" evidence="13">
    <location>
        <begin position="43"/>
        <end position="64"/>
    </location>
</feature>
<dbReference type="InterPro" id="IPR038401">
    <property type="entry name" value="Rev1_C_sf"/>
</dbReference>
<evidence type="ECO:0000256" key="2">
    <source>
        <dbReference type="ARBA" id="ARBA00010945"/>
    </source>
</evidence>
<feature type="domain" description="UmuC" evidence="15">
    <location>
        <begin position="431"/>
        <end position="638"/>
    </location>
</feature>
<dbReference type="GO" id="GO:0003684">
    <property type="term" value="F:damaged DNA binding"/>
    <property type="evidence" value="ECO:0007669"/>
    <property type="project" value="InterPro"/>
</dbReference>
<dbReference type="GO" id="GO:0046872">
    <property type="term" value="F:metal ion binding"/>
    <property type="evidence" value="ECO:0007669"/>
    <property type="project" value="UniProtKB-KW"/>
</dbReference>
<dbReference type="GO" id="GO:0017125">
    <property type="term" value="F:deoxycytidyl transferase activity"/>
    <property type="evidence" value="ECO:0007669"/>
    <property type="project" value="TreeGrafter"/>
</dbReference>
<dbReference type="InterPro" id="IPR017961">
    <property type="entry name" value="DNA_pol_Y-fam_little_finger"/>
</dbReference>
<dbReference type="Pfam" id="PF00817">
    <property type="entry name" value="IMS"/>
    <property type="match status" value="1"/>
</dbReference>
<dbReference type="AlphaFoldDB" id="A0AAD9D2W9"/>
<dbReference type="FunFam" id="3.30.1490.100:FF:000001">
    <property type="entry name" value="DNA repair protein REV1"/>
    <property type="match status" value="1"/>
</dbReference>
<dbReference type="Pfam" id="PF16589">
    <property type="entry name" value="BRCT_2"/>
    <property type="match status" value="1"/>
</dbReference>
<feature type="compositionally biased region" description="Basic and acidic residues" evidence="13">
    <location>
        <begin position="269"/>
        <end position="286"/>
    </location>
</feature>
<keyword evidence="11" id="KW-0234">DNA repair</keyword>
<evidence type="ECO:0000259" key="14">
    <source>
        <dbReference type="PROSITE" id="PS50172"/>
    </source>
</evidence>
<evidence type="ECO:0000313" key="17">
    <source>
        <dbReference type="Proteomes" id="UP001182556"/>
    </source>
</evidence>
<dbReference type="Gene3D" id="3.40.50.10190">
    <property type="entry name" value="BRCT domain"/>
    <property type="match status" value="1"/>
</dbReference>
<dbReference type="Gene3D" id="3.30.1490.100">
    <property type="entry name" value="DNA polymerase, Y-family, little finger domain"/>
    <property type="match status" value="1"/>
</dbReference>
<dbReference type="Pfam" id="PF11799">
    <property type="entry name" value="IMS_C"/>
    <property type="match status" value="1"/>
</dbReference>
<keyword evidence="6" id="KW-0548">Nucleotidyltransferase</keyword>
<dbReference type="PANTHER" id="PTHR45990">
    <property type="entry name" value="DNA REPAIR PROTEIN REV1"/>
    <property type="match status" value="1"/>
</dbReference>
<feature type="region of interest" description="Disordered" evidence="13">
    <location>
        <begin position="1"/>
        <end position="26"/>
    </location>
</feature>
<evidence type="ECO:0000256" key="12">
    <source>
        <dbReference type="ARBA" id="ARBA00023242"/>
    </source>
</evidence>
<dbReference type="GO" id="GO:0005634">
    <property type="term" value="C:nucleus"/>
    <property type="evidence" value="ECO:0007669"/>
    <property type="project" value="UniProtKB-SubCell"/>
</dbReference>
<dbReference type="InterPro" id="IPR001357">
    <property type="entry name" value="BRCT_dom"/>
</dbReference>
<dbReference type="EMBL" id="JAODAN010000005">
    <property type="protein sequence ID" value="KAK1924231.1"/>
    <property type="molecule type" value="Genomic_DNA"/>
</dbReference>
<comment type="subcellular location">
    <subcellularLocation>
        <location evidence="1">Nucleus</location>
    </subcellularLocation>
</comment>
<dbReference type="SUPFAM" id="SSF52113">
    <property type="entry name" value="BRCT domain"/>
    <property type="match status" value="1"/>
</dbReference>
<comment type="caution">
    <text evidence="16">The sequence shown here is derived from an EMBL/GenBank/DDBJ whole genome shotgun (WGS) entry which is preliminary data.</text>
</comment>
<dbReference type="InterPro" id="IPR053848">
    <property type="entry name" value="IMS_HHH_1"/>
</dbReference>
<dbReference type="Pfam" id="PF21999">
    <property type="entry name" value="IMS_HHH_1"/>
    <property type="match status" value="1"/>
</dbReference>
<keyword evidence="7" id="KW-0479">Metal-binding</keyword>
<dbReference type="InterPro" id="IPR036775">
    <property type="entry name" value="DNA_pol_Y-fam_lit_finger_sf"/>
</dbReference>
<protein>
    <recommendedName>
        <fullName evidence="3">DNA repair protein REV1</fullName>
    </recommendedName>
</protein>
<dbReference type="GO" id="GO:0042276">
    <property type="term" value="P:error-prone translesion synthesis"/>
    <property type="evidence" value="ECO:0007669"/>
    <property type="project" value="TreeGrafter"/>
</dbReference>
<feature type="compositionally biased region" description="Basic and acidic residues" evidence="13">
    <location>
        <begin position="1027"/>
        <end position="1039"/>
    </location>
</feature>
<evidence type="ECO:0000256" key="13">
    <source>
        <dbReference type="SAM" id="MobiDB-lite"/>
    </source>
</evidence>
<dbReference type="Pfam" id="PF16727">
    <property type="entry name" value="REV1_C"/>
    <property type="match status" value="1"/>
</dbReference>